<protein>
    <recommendedName>
        <fullName evidence="1">Alpha-L-rhamnosidase C-terminal domain-containing protein</fullName>
    </recommendedName>
</protein>
<dbReference type="AlphaFoldDB" id="A0AAW4W3C1"/>
<name>A0AAW4W3C1_9FIRM</name>
<reference evidence="2 3" key="1">
    <citation type="submission" date="2021-10" db="EMBL/GenBank/DDBJ databases">
        <title>Anaerobic single-cell dispensing facilitates the cultivation of human gut bacteria.</title>
        <authorList>
            <person name="Afrizal A."/>
        </authorList>
    </citation>
    <scope>NUCLEOTIDE SEQUENCE [LARGE SCALE GENOMIC DNA]</scope>
    <source>
        <strain evidence="2 3">CLA-AA-H217</strain>
    </source>
</reference>
<dbReference type="InterPro" id="IPR016007">
    <property type="entry name" value="Alpha_rhamnosid"/>
</dbReference>
<dbReference type="Proteomes" id="UP001198612">
    <property type="component" value="Unassembled WGS sequence"/>
</dbReference>
<comment type="caution">
    <text evidence="2">The sequence shown here is derived from an EMBL/GenBank/DDBJ whole genome shotgun (WGS) entry which is preliminary data.</text>
</comment>
<dbReference type="InterPro" id="IPR008928">
    <property type="entry name" value="6-hairpin_glycosidase_sf"/>
</dbReference>
<dbReference type="SUPFAM" id="SSF48208">
    <property type="entry name" value="Six-hairpin glycosidases"/>
    <property type="match status" value="1"/>
</dbReference>
<dbReference type="PANTHER" id="PTHR33307:SF11">
    <property type="entry name" value="ALPHA-L-RHAMNOSIDASE"/>
    <property type="match status" value="1"/>
</dbReference>
<accession>A0AAW4W3C1</accession>
<evidence type="ECO:0000313" key="3">
    <source>
        <dbReference type="Proteomes" id="UP001198612"/>
    </source>
</evidence>
<proteinExistence type="predicted"/>
<dbReference type="EMBL" id="JAJEQQ010000004">
    <property type="protein sequence ID" value="MCC2227005.1"/>
    <property type="molecule type" value="Genomic_DNA"/>
</dbReference>
<dbReference type="Gene3D" id="2.60.420.10">
    <property type="entry name" value="Maltose phosphorylase, domain 3"/>
    <property type="match status" value="1"/>
</dbReference>
<gene>
    <name evidence="2" type="ORF">LKD40_04165</name>
</gene>
<dbReference type="Pfam" id="PF17390">
    <property type="entry name" value="Bac_rhamnosid_C"/>
    <property type="match status" value="1"/>
</dbReference>
<feature type="domain" description="Alpha-L-rhamnosidase C-terminal" evidence="1">
    <location>
        <begin position="11"/>
        <end position="85"/>
    </location>
</feature>
<organism evidence="2 3">
    <name type="scientific">Blautia fusiformis</name>
    <dbReference type="NCBI Taxonomy" id="2881264"/>
    <lineage>
        <taxon>Bacteria</taxon>
        <taxon>Bacillati</taxon>
        <taxon>Bacillota</taxon>
        <taxon>Clostridia</taxon>
        <taxon>Lachnospirales</taxon>
        <taxon>Lachnospiraceae</taxon>
        <taxon>Blautia</taxon>
    </lineage>
</organism>
<dbReference type="PANTHER" id="PTHR33307">
    <property type="entry name" value="ALPHA-RHAMNOSIDASE (EUROFUNG)"/>
    <property type="match status" value="1"/>
</dbReference>
<keyword evidence="3" id="KW-1185">Reference proteome</keyword>
<sequence length="95" mass="10771">MSSFFYEKLAGIKPLKPAYKKIEIKPAMIGDLRFVSSSVKTPYGEVCIDWERNEDEILVSVVIPPNTEAVLLIPGQERKEIGSGNYQFRYVACEK</sequence>
<evidence type="ECO:0000313" key="2">
    <source>
        <dbReference type="EMBL" id="MCC2227005.1"/>
    </source>
</evidence>
<dbReference type="GO" id="GO:0005975">
    <property type="term" value="P:carbohydrate metabolic process"/>
    <property type="evidence" value="ECO:0007669"/>
    <property type="project" value="InterPro"/>
</dbReference>
<evidence type="ECO:0000259" key="1">
    <source>
        <dbReference type="Pfam" id="PF17390"/>
    </source>
</evidence>
<dbReference type="InterPro" id="IPR035398">
    <property type="entry name" value="Bac_rhamnosid_C"/>
</dbReference>